<dbReference type="OrthoDB" id="9772295at2"/>
<dbReference type="Proteomes" id="UP000066624">
    <property type="component" value="Chromosome"/>
</dbReference>
<dbReference type="STRING" id="1579979.WM2015_58"/>
<name>A0A0K0XRW0_9GAMM</name>
<dbReference type="EMBL" id="CP012154">
    <property type="protein sequence ID" value="AKS40449.1"/>
    <property type="molecule type" value="Genomic_DNA"/>
</dbReference>
<gene>
    <name evidence="1" type="ORF">WM2015_58</name>
</gene>
<accession>A0A0K0XRW0</accession>
<proteinExistence type="predicted"/>
<dbReference type="InterPro" id="IPR014917">
    <property type="entry name" value="DUF1800"/>
</dbReference>
<organism evidence="1 2">
    <name type="scientific">Wenzhouxiangella marina</name>
    <dbReference type="NCBI Taxonomy" id="1579979"/>
    <lineage>
        <taxon>Bacteria</taxon>
        <taxon>Pseudomonadati</taxon>
        <taxon>Pseudomonadota</taxon>
        <taxon>Gammaproteobacteria</taxon>
        <taxon>Chromatiales</taxon>
        <taxon>Wenzhouxiangellaceae</taxon>
        <taxon>Wenzhouxiangella</taxon>
    </lineage>
</organism>
<dbReference type="RefSeq" id="WP_049724167.1">
    <property type="nucleotide sequence ID" value="NZ_CP012154.1"/>
</dbReference>
<evidence type="ECO:0000313" key="2">
    <source>
        <dbReference type="Proteomes" id="UP000066624"/>
    </source>
</evidence>
<sequence>MSAATTELVRLVDRITYGANRGWMRLAESMGYEAFIDWQLEPDRIDDGGLESALLELLPTLSMDAAALARHIFEEQNFGAAQRDLTIATLIRQIYSPRQLHERMVEFWSDHFNVTMNSAATGYFKFLEDRDLMRPLALGRFEDLLQADARSPAMLFYLDNYLSTADGPNENYAREMLELHTLGVDGGYTEDDIKETARVFTGWTIRQPASFFFAAGLHDYGTKTVLGQRFAPSGLSEGEALLSMIAAHESTARHIATKLCRRFVDDWPEPALVDKVAQAFSDSDGDIRITLKALLMDASVRARLPMKLKRPNEFSAAALRALEAELDAAVLTSHYDSLSAGGQLPFTWPAPNGYPDQRGYWQSTNGFLMRFNQAARWTDALADRSPVLREAARFASLDDQIDYLEQALRPSGLSGEARALLKRYSRRLSPEGRLQAMAGWILGSAETQWR</sequence>
<dbReference type="PATRIC" id="fig|1579979.3.peg.60"/>
<dbReference type="Pfam" id="PF08811">
    <property type="entry name" value="DUF1800"/>
    <property type="match status" value="1"/>
</dbReference>
<dbReference type="AlphaFoldDB" id="A0A0K0XRW0"/>
<keyword evidence="2" id="KW-1185">Reference proteome</keyword>
<evidence type="ECO:0000313" key="1">
    <source>
        <dbReference type="EMBL" id="AKS40449.1"/>
    </source>
</evidence>
<dbReference type="KEGG" id="wma:WM2015_58"/>
<reference evidence="1 2" key="1">
    <citation type="submission" date="2015-07" db="EMBL/GenBank/DDBJ databases">
        <authorList>
            <person name="Noorani M."/>
        </authorList>
    </citation>
    <scope>NUCLEOTIDE SEQUENCE [LARGE SCALE GENOMIC DNA]</scope>
    <source>
        <strain evidence="1 2">KCTC 42284</strain>
    </source>
</reference>
<protein>
    <submittedName>
        <fullName evidence="1">Uncharacterized protein</fullName>
    </submittedName>
</protein>